<dbReference type="Proteomes" id="UP001201812">
    <property type="component" value="Unassembled WGS sequence"/>
</dbReference>
<name>A0AAD4R018_9BILA</name>
<protein>
    <submittedName>
        <fullName evidence="2">Uncharacterized protein</fullName>
    </submittedName>
</protein>
<evidence type="ECO:0000256" key="1">
    <source>
        <dbReference type="SAM" id="MobiDB-lite"/>
    </source>
</evidence>
<reference evidence="2" key="1">
    <citation type="submission" date="2022-01" db="EMBL/GenBank/DDBJ databases">
        <title>Genome Sequence Resource for Two Populations of Ditylenchus destructor, the Migratory Endoparasitic Phytonematode.</title>
        <authorList>
            <person name="Zhang H."/>
            <person name="Lin R."/>
            <person name="Xie B."/>
        </authorList>
    </citation>
    <scope>NUCLEOTIDE SEQUENCE</scope>
    <source>
        <strain evidence="2">BazhouSP</strain>
    </source>
</reference>
<feature type="region of interest" description="Disordered" evidence="1">
    <location>
        <begin position="1"/>
        <end position="20"/>
    </location>
</feature>
<sequence>MAPGQVLLPSQNGTDTSKEQKKELWQISSIANCSTEDLRQNLENQQLIGYAVDYCFSVEGAEPGWNDASMDREINADINLASYPKHLGALLNKWGRLAESLFNGELETDNQSQTVNHSLNALPGQHQTIL</sequence>
<evidence type="ECO:0000313" key="2">
    <source>
        <dbReference type="EMBL" id="KAI1706706.1"/>
    </source>
</evidence>
<evidence type="ECO:0000313" key="3">
    <source>
        <dbReference type="Proteomes" id="UP001201812"/>
    </source>
</evidence>
<organism evidence="2 3">
    <name type="scientific">Ditylenchus destructor</name>
    <dbReference type="NCBI Taxonomy" id="166010"/>
    <lineage>
        <taxon>Eukaryota</taxon>
        <taxon>Metazoa</taxon>
        <taxon>Ecdysozoa</taxon>
        <taxon>Nematoda</taxon>
        <taxon>Chromadorea</taxon>
        <taxon>Rhabditida</taxon>
        <taxon>Tylenchina</taxon>
        <taxon>Tylenchomorpha</taxon>
        <taxon>Sphaerularioidea</taxon>
        <taxon>Anguinidae</taxon>
        <taxon>Anguininae</taxon>
        <taxon>Ditylenchus</taxon>
    </lineage>
</organism>
<dbReference type="EMBL" id="JAKKPZ010000046">
    <property type="protein sequence ID" value="KAI1706706.1"/>
    <property type="molecule type" value="Genomic_DNA"/>
</dbReference>
<comment type="caution">
    <text evidence="2">The sequence shown here is derived from an EMBL/GenBank/DDBJ whole genome shotgun (WGS) entry which is preliminary data.</text>
</comment>
<dbReference type="AlphaFoldDB" id="A0AAD4R018"/>
<gene>
    <name evidence="2" type="ORF">DdX_12917</name>
</gene>
<accession>A0AAD4R018</accession>
<proteinExistence type="predicted"/>
<keyword evidence="3" id="KW-1185">Reference proteome</keyword>